<dbReference type="OMA" id="WECRIDD"/>
<dbReference type="PROSITE" id="PS01159">
    <property type="entry name" value="WW_DOMAIN_1"/>
    <property type="match status" value="3"/>
</dbReference>
<feature type="region of interest" description="Disordered" evidence="5">
    <location>
        <begin position="298"/>
        <end position="340"/>
    </location>
</feature>
<dbReference type="SUPFAM" id="SSF51045">
    <property type="entry name" value="WW domain"/>
    <property type="match status" value="4"/>
</dbReference>
<dbReference type="PROSITE" id="PS50020">
    <property type="entry name" value="WW_DOMAIN_2"/>
    <property type="match status" value="4"/>
</dbReference>
<sequence>MLDFSARGLPAKDRSGTSDPYLKIDFDNFKLFKTDKEVRNLNPQWGFQKRFTYRTKFLDKLQRKRLKISCYDHNMVGGADFIGETSVDLFTLATGPRYYTLTLKDQQKPAGTLKFICVMKMMSEVTVSTNNLSLTLKGQPAGAAIHVFPSMEGTLQAQHPYSPDGKWSDPKSMTFETTLWDLVGPEENEHLRFQVLDQQEQLLGEAVVSFCEYFKMDGAVSFQVPVRHNNAVVGELTGEIEYSNCPKYAQLAGGSYQDHPAPTVQGGFLLLAGIPFPNVCQGTPPTLPLQAHRMPLQQAPEGTHDQQPDAQDTAADRPPADSGDVTGGVGMEGMVMTPNTGQGTIGDQIQQQLTHSAPMQQAQLQEIQAQWDYMEEIELPPNWEMRKDRRTGRPYFADHRSKCTCWTDPRFLPENWDQRIDPNSGRVYYAYHKTRQTTFIDPRGLSHGWEMRLSPQGEVYFAYHPTRKTTYVDPRGLPPLMSAALDTQGRCYFKNHETKSTQWEDPRETADADTLARWREEERERWWYELKKKTLEELKQEADEAAAREDMEMLNLGQEGS</sequence>
<comment type="subcellular location">
    <subcellularLocation>
        <location evidence="2">Cytoplasm</location>
    </subcellularLocation>
    <subcellularLocation>
        <location evidence="1">Nucleus</location>
    </subcellularLocation>
</comment>
<gene>
    <name evidence="8" type="ORF">Vbra_11279</name>
</gene>
<evidence type="ECO:0000256" key="1">
    <source>
        <dbReference type="ARBA" id="ARBA00004123"/>
    </source>
</evidence>
<dbReference type="AlphaFoldDB" id="A0A0G4ECB1"/>
<feature type="domain" description="WW" evidence="7">
    <location>
        <begin position="443"/>
        <end position="476"/>
    </location>
</feature>
<reference evidence="8 9" key="1">
    <citation type="submission" date="2014-11" db="EMBL/GenBank/DDBJ databases">
        <authorList>
            <person name="Zhu J."/>
            <person name="Qi W."/>
            <person name="Song R."/>
        </authorList>
    </citation>
    <scope>NUCLEOTIDE SEQUENCE [LARGE SCALE GENOMIC DNA]</scope>
</reference>
<dbReference type="Proteomes" id="UP000041254">
    <property type="component" value="Unassembled WGS sequence"/>
</dbReference>
<dbReference type="InterPro" id="IPR051583">
    <property type="entry name" value="YAP1"/>
</dbReference>
<dbReference type="SMART" id="SM00456">
    <property type="entry name" value="WW"/>
    <property type="match status" value="4"/>
</dbReference>
<evidence type="ECO:0000256" key="3">
    <source>
        <dbReference type="ARBA" id="ARBA00022490"/>
    </source>
</evidence>
<dbReference type="CDD" id="cd00201">
    <property type="entry name" value="WW"/>
    <property type="match status" value="4"/>
</dbReference>
<dbReference type="InterPro" id="IPR035892">
    <property type="entry name" value="C2_domain_sf"/>
</dbReference>
<dbReference type="Pfam" id="PF00168">
    <property type="entry name" value="C2"/>
    <property type="match status" value="1"/>
</dbReference>
<evidence type="ECO:0000256" key="4">
    <source>
        <dbReference type="ARBA" id="ARBA00023242"/>
    </source>
</evidence>
<dbReference type="GO" id="GO:0005737">
    <property type="term" value="C:cytoplasm"/>
    <property type="evidence" value="ECO:0007669"/>
    <property type="project" value="UniProtKB-SubCell"/>
</dbReference>
<dbReference type="Gene3D" id="2.20.70.10">
    <property type="match status" value="4"/>
</dbReference>
<dbReference type="InterPro" id="IPR036020">
    <property type="entry name" value="WW_dom_sf"/>
</dbReference>
<dbReference type="OrthoDB" id="3045089at2759"/>
<proteinExistence type="predicted"/>
<dbReference type="GO" id="GO:0035329">
    <property type="term" value="P:hippo signaling"/>
    <property type="evidence" value="ECO:0007669"/>
    <property type="project" value="TreeGrafter"/>
</dbReference>
<dbReference type="PROSITE" id="PS50004">
    <property type="entry name" value="C2"/>
    <property type="match status" value="1"/>
</dbReference>
<organism evidence="8 9">
    <name type="scientific">Vitrella brassicaformis (strain CCMP3155)</name>
    <dbReference type="NCBI Taxonomy" id="1169540"/>
    <lineage>
        <taxon>Eukaryota</taxon>
        <taxon>Sar</taxon>
        <taxon>Alveolata</taxon>
        <taxon>Colpodellida</taxon>
        <taxon>Vitrellaceae</taxon>
        <taxon>Vitrella</taxon>
    </lineage>
</organism>
<keyword evidence="4" id="KW-0539">Nucleus</keyword>
<feature type="region of interest" description="Disordered" evidence="5">
    <location>
        <begin position="541"/>
        <end position="561"/>
    </location>
</feature>
<evidence type="ECO:0000313" key="9">
    <source>
        <dbReference type="Proteomes" id="UP000041254"/>
    </source>
</evidence>
<name>A0A0G4ECB1_VITBC</name>
<dbReference type="EMBL" id="CDMY01000179">
    <property type="protein sequence ID" value="CEL93571.1"/>
    <property type="molecule type" value="Genomic_DNA"/>
</dbReference>
<dbReference type="InterPro" id="IPR001202">
    <property type="entry name" value="WW_dom"/>
</dbReference>
<keyword evidence="3" id="KW-0963">Cytoplasm</keyword>
<feature type="compositionally biased region" description="Basic and acidic residues" evidence="5">
    <location>
        <begin position="541"/>
        <end position="551"/>
    </location>
</feature>
<evidence type="ECO:0008006" key="10">
    <source>
        <dbReference type="Google" id="ProtNLM"/>
    </source>
</evidence>
<accession>A0A0G4ECB1</accession>
<dbReference type="InParanoid" id="A0A0G4ECB1"/>
<evidence type="ECO:0000313" key="8">
    <source>
        <dbReference type="EMBL" id="CEL93571.1"/>
    </source>
</evidence>
<dbReference type="CDD" id="cd00030">
    <property type="entry name" value="C2"/>
    <property type="match status" value="1"/>
</dbReference>
<dbReference type="GO" id="GO:0005634">
    <property type="term" value="C:nucleus"/>
    <property type="evidence" value="ECO:0007669"/>
    <property type="project" value="UniProtKB-SubCell"/>
</dbReference>
<evidence type="ECO:0000256" key="5">
    <source>
        <dbReference type="SAM" id="MobiDB-lite"/>
    </source>
</evidence>
<dbReference type="SMART" id="SM00239">
    <property type="entry name" value="C2"/>
    <property type="match status" value="1"/>
</dbReference>
<keyword evidence="9" id="KW-1185">Reference proteome</keyword>
<dbReference type="SUPFAM" id="SSF49562">
    <property type="entry name" value="C2 domain (Calcium/lipid-binding domain, CaLB)"/>
    <property type="match status" value="1"/>
</dbReference>
<dbReference type="VEuPathDB" id="CryptoDB:Vbra_11279"/>
<feature type="domain" description="WW" evidence="7">
    <location>
        <begin position="377"/>
        <end position="411"/>
    </location>
</feature>
<evidence type="ECO:0000259" key="6">
    <source>
        <dbReference type="PROSITE" id="PS50004"/>
    </source>
</evidence>
<feature type="domain" description="WW" evidence="7">
    <location>
        <begin position="410"/>
        <end position="444"/>
    </location>
</feature>
<dbReference type="GO" id="GO:0045944">
    <property type="term" value="P:positive regulation of transcription by RNA polymerase II"/>
    <property type="evidence" value="ECO:0007669"/>
    <property type="project" value="TreeGrafter"/>
</dbReference>
<dbReference type="GO" id="GO:0003713">
    <property type="term" value="F:transcription coactivator activity"/>
    <property type="evidence" value="ECO:0007669"/>
    <property type="project" value="TreeGrafter"/>
</dbReference>
<dbReference type="PANTHER" id="PTHR17616:SF8">
    <property type="entry name" value="TRANSCRIPTIONAL COACTIVATOR YORKIE"/>
    <property type="match status" value="1"/>
</dbReference>
<feature type="domain" description="WW" evidence="7">
    <location>
        <begin position="475"/>
        <end position="508"/>
    </location>
</feature>
<dbReference type="STRING" id="1169540.A0A0G4ECB1"/>
<evidence type="ECO:0000259" key="7">
    <source>
        <dbReference type="PROSITE" id="PS50020"/>
    </source>
</evidence>
<dbReference type="Gene3D" id="2.60.40.150">
    <property type="entry name" value="C2 domain"/>
    <property type="match status" value="1"/>
</dbReference>
<dbReference type="PhylomeDB" id="A0A0G4ECB1"/>
<protein>
    <recommendedName>
        <fullName evidence="10">WW domain-containing protein</fullName>
    </recommendedName>
</protein>
<dbReference type="PANTHER" id="PTHR17616">
    <property type="entry name" value="YES-ASSOCIATED PROTEIN YAP1 FAMILY MEMBER"/>
    <property type="match status" value="1"/>
</dbReference>
<dbReference type="Pfam" id="PF00397">
    <property type="entry name" value="WW"/>
    <property type="match status" value="3"/>
</dbReference>
<evidence type="ECO:0000256" key="2">
    <source>
        <dbReference type="ARBA" id="ARBA00004496"/>
    </source>
</evidence>
<dbReference type="InterPro" id="IPR000008">
    <property type="entry name" value="C2_dom"/>
</dbReference>
<feature type="domain" description="C2" evidence="6">
    <location>
        <begin position="1"/>
        <end position="103"/>
    </location>
</feature>